<reference evidence="1 2" key="1">
    <citation type="journal article" date="2016" name="Environ. Microbiol.">
        <title>New Methyloceanibacter diversity from North Sea sediments includes methanotroph containing solely the soluble methane monooxygenase.</title>
        <authorList>
            <person name="Vekeman B."/>
            <person name="Kerckhof F.M."/>
            <person name="Cremers G."/>
            <person name="de Vos P."/>
            <person name="Vandamme P."/>
            <person name="Boon N."/>
            <person name="Op den Camp H.J."/>
            <person name="Heylen K."/>
        </authorList>
    </citation>
    <scope>NUCLEOTIDE SEQUENCE [LARGE SCALE GENOMIC DNA]</scope>
    <source>
        <strain evidence="1 2">R-67177</strain>
    </source>
</reference>
<gene>
    <name evidence="1" type="ORF">AUC71_04160</name>
</gene>
<sequence>MPGEPDRLFLLGLAANPAGTQDFSAWRRVDEIADGPDGALRKGKETDDYRLRYRIERSM</sequence>
<comment type="caution">
    <text evidence="1">The sequence shown here is derived from an EMBL/GenBank/DDBJ whole genome shotgun (WGS) entry which is preliminary data.</text>
</comment>
<organism evidence="1 2">
    <name type="scientific">Methyloceanibacter marginalis</name>
    <dbReference type="NCBI Taxonomy" id="1774971"/>
    <lineage>
        <taxon>Bacteria</taxon>
        <taxon>Pseudomonadati</taxon>
        <taxon>Pseudomonadota</taxon>
        <taxon>Alphaproteobacteria</taxon>
        <taxon>Hyphomicrobiales</taxon>
        <taxon>Hyphomicrobiaceae</taxon>
        <taxon>Methyloceanibacter</taxon>
    </lineage>
</organism>
<name>A0A1E3VUT7_9HYPH</name>
<evidence type="ECO:0000313" key="2">
    <source>
        <dbReference type="Proteomes" id="UP000095042"/>
    </source>
</evidence>
<evidence type="ECO:0000313" key="1">
    <source>
        <dbReference type="EMBL" id="ODR97292.1"/>
    </source>
</evidence>
<keyword evidence="2" id="KW-1185">Reference proteome</keyword>
<accession>A0A1E3VUT7</accession>
<proteinExistence type="predicted"/>
<dbReference type="AlphaFoldDB" id="A0A1E3VUT7"/>
<dbReference type="RefSeq" id="WP_069625036.1">
    <property type="nucleotide sequence ID" value="NZ_LPWD01000453.1"/>
</dbReference>
<dbReference type="Proteomes" id="UP000095042">
    <property type="component" value="Unassembled WGS sequence"/>
</dbReference>
<dbReference type="EMBL" id="LPWD01000453">
    <property type="protein sequence ID" value="ODR97292.1"/>
    <property type="molecule type" value="Genomic_DNA"/>
</dbReference>
<dbReference type="OrthoDB" id="8264735at2"/>
<protein>
    <submittedName>
        <fullName evidence="1">Uncharacterized protein</fullName>
    </submittedName>
</protein>